<dbReference type="PIRSF" id="PIRSF032162">
    <property type="entry name" value="UCP032162_imp"/>
    <property type="match status" value="1"/>
</dbReference>
<dbReference type="Proteomes" id="UP001320898">
    <property type="component" value="Unassembled WGS sequence"/>
</dbReference>
<sequence>MNPANPETDREIFSAVIAPHRSLSRRGFLIFMAAVGGVSFATGLVFLSMGAWPVFGFFGLDVLLIFLAFRANYISGRAREVIRITESELLVRRISAKGAMAEWRFNPYWVRIDVGRDHDGDLQTVSLTSHGSKLEIGYWLSPPEKADFLAALSAALATARRGLPA</sequence>
<reference evidence="2 3" key="1">
    <citation type="submission" date="2022-04" db="EMBL/GenBank/DDBJ databases">
        <authorList>
            <person name="Ye Y.-Q."/>
            <person name="Du Z.-J."/>
        </authorList>
    </citation>
    <scope>NUCLEOTIDE SEQUENCE [LARGE SCALE GENOMIC DNA]</scope>
    <source>
        <strain evidence="2 3">A6E488</strain>
    </source>
</reference>
<keyword evidence="1" id="KW-1133">Transmembrane helix</keyword>
<accession>A0AAW5R0Q6</accession>
<dbReference type="InterPro" id="IPR006311">
    <property type="entry name" value="TAT_signal"/>
</dbReference>
<evidence type="ECO:0000313" key="2">
    <source>
        <dbReference type="EMBL" id="MCT8972184.1"/>
    </source>
</evidence>
<dbReference type="RefSeq" id="WP_261615755.1">
    <property type="nucleotide sequence ID" value="NZ_JALIDZ010000004.1"/>
</dbReference>
<protein>
    <submittedName>
        <fullName evidence="2">DUF2244 domain-containing protein</fullName>
    </submittedName>
</protein>
<feature type="transmembrane region" description="Helical" evidence="1">
    <location>
        <begin position="28"/>
        <end position="48"/>
    </location>
</feature>
<organism evidence="2 3">
    <name type="scientific">Microbaculum marinisediminis</name>
    <dbReference type="NCBI Taxonomy" id="2931392"/>
    <lineage>
        <taxon>Bacteria</taxon>
        <taxon>Pseudomonadati</taxon>
        <taxon>Pseudomonadota</taxon>
        <taxon>Alphaproteobacteria</taxon>
        <taxon>Hyphomicrobiales</taxon>
        <taxon>Tepidamorphaceae</taxon>
        <taxon>Microbaculum</taxon>
    </lineage>
</organism>
<keyword evidence="1" id="KW-0812">Transmembrane</keyword>
<dbReference type="EMBL" id="JALIDZ010000004">
    <property type="protein sequence ID" value="MCT8972184.1"/>
    <property type="molecule type" value="Genomic_DNA"/>
</dbReference>
<gene>
    <name evidence="2" type="ORF">MUB46_09975</name>
</gene>
<comment type="caution">
    <text evidence="2">The sequence shown here is derived from an EMBL/GenBank/DDBJ whole genome shotgun (WGS) entry which is preliminary data.</text>
</comment>
<proteinExistence type="predicted"/>
<keyword evidence="1" id="KW-0472">Membrane</keyword>
<dbReference type="Pfam" id="PF10003">
    <property type="entry name" value="DUF2244"/>
    <property type="match status" value="1"/>
</dbReference>
<name>A0AAW5R0Q6_9HYPH</name>
<dbReference type="AlphaFoldDB" id="A0AAW5R0Q6"/>
<dbReference type="InterPro" id="IPR016990">
    <property type="entry name" value="UCP032162_TM"/>
</dbReference>
<evidence type="ECO:0000256" key="1">
    <source>
        <dbReference type="SAM" id="Phobius"/>
    </source>
</evidence>
<feature type="transmembrane region" description="Helical" evidence="1">
    <location>
        <begin position="54"/>
        <end position="73"/>
    </location>
</feature>
<dbReference type="InterPro" id="IPR019253">
    <property type="entry name" value="DUF2244_TM"/>
</dbReference>
<evidence type="ECO:0000313" key="3">
    <source>
        <dbReference type="Proteomes" id="UP001320898"/>
    </source>
</evidence>
<keyword evidence="3" id="KW-1185">Reference proteome</keyword>
<dbReference type="PROSITE" id="PS51318">
    <property type="entry name" value="TAT"/>
    <property type="match status" value="1"/>
</dbReference>